<dbReference type="AlphaFoldDB" id="A0AAW4NPC0"/>
<name>A0AAW4NPC0_9BACT</name>
<evidence type="ECO:0000313" key="3">
    <source>
        <dbReference type="Proteomes" id="UP001196873"/>
    </source>
</evidence>
<dbReference type="Proteomes" id="UP001196873">
    <property type="component" value="Unassembled WGS sequence"/>
</dbReference>
<feature type="chain" id="PRO_5043363620" evidence="1">
    <location>
        <begin position="21"/>
        <end position="174"/>
    </location>
</feature>
<protein>
    <submittedName>
        <fullName evidence="2">Porin family protein</fullName>
    </submittedName>
</protein>
<proteinExistence type="predicted"/>
<dbReference type="EMBL" id="JAHXRF010000007">
    <property type="protein sequence ID" value="MBW4865564.1"/>
    <property type="molecule type" value="Genomic_DNA"/>
</dbReference>
<reference evidence="2" key="1">
    <citation type="submission" date="2021-07" db="EMBL/GenBank/DDBJ databases">
        <title>Genomic diversity and antimicrobial resistance of Prevotella spp. isolated from chronic lung disease airways.</title>
        <authorList>
            <person name="Webb K.A."/>
            <person name="Olagoke O.S."/>
            <person name="Baird T."/>
            <person name="Neill J."/>
            <person name="Pham A."/>
            <person name="Wells T.J."/>
            <person name="Ramsay K.A."/>
            <person name="Bell S.C."/>
            <person name="Sarovich D.S."/>
            <person name="Price E.P."/>
        </authorList>
    </citation>
    <scope>NUCLEOTIDE SEQUENCE</scope>
    <source>
        <strain evidence="2">SCHI0047.S.3</strain>
    </source>
</reference>
<feature type="signal peptide" evidence="1">
    <location>
        <begin position="1"/>
        <end position="20"/>
    </location>
</feature>
<accession>A0AAW4NPC0</accession>
<evidence type="ECO:0000256" key="1">
    <source>
        <dbReference type="SAM" id="SignalP"/>
    </source>
</evidence>
<organism evidence="2 3">
    <name type="scientific">Segatella salivae</name>
    <dbReference type="NCBI Taxonomy" id="228604"/>
    <lineage>
        <taxon>Bacteria</taxon>
        <taxon>Pseudomonadati</taxon>
        <taxon>Bacteroidota</taxon>
        <taxon>Bacteroidia</taxon>
        <taxon>Bacteroidales</taxon>
        <taxon>Prevotellaceae</taxon>
        <taxon>Segatella</taxon>
    </lineage>
</organism>
<gene>
    <name evidence="2" type="ORF">KZY68_05940</name>
</gene>
<dbReference type="RefSeq" id="WP_219424876.1">
    <property type="nucleotide sequence ID" value="NZ_CAUTLA010000001.1"/>
</dbReference>
<keyword evidence="1" id="KW-0732">Signal</keyword>
<evidence type="ECO:0000313" key="2">
    <source>
        <dbReference type="EMBL" id="MBW4865564.1"/>
    </source>
</evidence>
<sequence length="174" mass="19185">MKKFLMTLVAAFGLAVSANAQTYVGGGFSIFGQDNGNTTVTTYKFIPEIGYNFNKDWAAGVAFGWEGANKGNEKSIEVNPYARYTFLHTKFVNVFVDGGLGYKHTYDAGNDNDLWTVGVRPGVSVNLTKKLSFVSHVGFLGWQQAKNNNLNAKVNKYGLDLDGNNISFSLYYNF</sequence>
<comment type="caution">
    <text evidence="2">The sequence shown here is derived from an EMBL/GenBank/DDBJ whole genome shotgun (WGS) entry which is preliminary data.</text>
</comment>